<keyword evidence="4" id="KW-1003">Cell membrane</keyword>
<keyword evidence="5 8" id="KW-0812">Transmembrane</keyword>
<feature type="transmembrane region" description="Helical" evidence="8">
    <location>
        <begin position="24"/>
        <end position="43"/>
    </location>
</feature>
<evidence type="ECO:0000313" key="9">
    <source>
        <dbReference type="EMBL" id="AQS55454.1"/>
    </source>
</evidence>
<keyword evidence="10" id="KW-1185">Reference proteome</keyword>
<keyword evidence="3" id="KW-0813">Transport</keyword>
<dbReference type="AlphaFoldDB" id="A0A1U9K5Y5"/>
<dbReference type="GO" id="GO:0005886">
    <property type="term" value="C:plasma membrane"/>
    <property type="evidence" value="ECO:0007669"/>
    <property type="project" value="UniProtKB-SubCell"/>
</dbReference>
<keyword evidence="3" id="KW-0050">Antiport</keyword>
<sequence length="160" mass="17826">MTVAMQVLVNLILAFVWAFLNNDLTPVTFAVGYVLGFVLLFLLRRFLPAPFYGRRIVALVVLIGIFLKELILSNIDVIKHVAKPQQAFTPGIVALPIHLRSPREITTLANLISLTPGTLSVDVSVDNSTLYIHVLDISAAEEVSDDIKNTFEKRIREVTR</sequence>
<evidence type="ECO:0000256" key="5">
    <source>
        <dbReference type="ARBA" id="ARBA00022692"/>
    </source>
</evidence>
<comment type="subcellular location">
    <subcellularLocation>
        <location evidence="1">Cell membrane</location>
        <topology evidence="1">Multi-pass membrane protein</topology>
    </subcellularLocation>
</comment>
<gene>
    <name evidence="9" type="ORF">B0W44_06295</name>
</gene>
<dbReference type="PIRSF" id="PIRSF019239">
    <property type="entry name" value="MrpE"/>
    <property type="match status" value="1"/>
</dbReference>
<proteinExistence type="inferred from homology"/>
<evidence type="ECO:0000256" key="4">
    <source>
        <dbReference type="ARBA" id="ARBA00022475"/>
    </source>
</evidence>
<evidence type="ECO:0000256" key="3">
    <source>
        <dbReference type="ARBA" id="ARBA00022449"/>
    </source>
</evidence>
<comment type="similarity">
    <text evidence="2">Belongs to the CPA3 antiporters (TC 2.A.63) subunit E family.</text>
</comment>
<protein>
    <submittedName>
        <fullName evidence="9">Na+/H+ antiporter subunit E</fullName>
    </submittedName>
</protein>
<dbReference type="PANTHER" id="PTHR34584">
    <property type="entry name" value="NA(+)/H(+) ANTIPORTER SUBUNIT E1"/>
    <property type="match status" value="1"/>
</dbReference>
<evidence type="ECO:0000256" key="6">
    <source>
        <dbReference type="ARBA" id="ARBA00022989"/>
    </source>
</evidence>
<dbReference type="GO" id="GO:0008324">
    <property type="term" value="F:monoatomic cation transmembrane transporter activity"/>
    <property type="evidence" value="ECO:0007669"/>
    <property type="project" value="InterPro"/>
</dbReference>
<dbReference type="Pfam" id="PF01899">
    <property type="entry name" value="MNHE"/>
    <property type="match status" value="1"/>
</dbReference>
<feature type="transmembrane region" description="Helical" evidence="8">
    <location>
        <begin position="55"/>
        <end position="75"/>
    </location>
</feature>
<evidence type="ECO:0000256" key="8">
    <source>
        <dbReference type="SAM" id="Phobius"/>
    </source>
</evidence>
<dbReference type="Proteomes" id="UP000188603">
    <property type="component" value="Chromosome"/>
</dbReference>
<keyword evidence="7 8" id="KW-0472">Membrane</keyword>
<organism evidence="9 10">
    <name type="scientific">Novibacillus thermophilus</name>
    <dbReference type="NCBI Taxonomy" id="1471761"/>
    <lineage>
        <taxon>Bacteria</taxon>
        <taxon>Bacillati</taxon>
        <taxon>Bacillota</taxon>
        <taxon>Bacilli</taxon>
        <taxon>Bacillales</taxon>
        <taxon>Thermoactinomycetaceae</taxon>
        <taxon>Novibacillus</taxon>
    </lineage>
</organism>
<dbReference type="KEGG" id="ntr:B0W44_06295"/>
<keyword evidence="6 8" id="KW-1133">Transmembrane helix</keyword>
<reference evidence="9 10" key="1">
    <citation type="journal article" date="2015" name="Int. J. Syst. Evol. Microbiol.">
        <title>Novibacillus thermophilus gen. nov., sp. nov., a Gram-staining-negative and moderately thermophilic member of the family Thermoactinomycetaceae.</title>
        <authorList>
            <person name="Yang G."/>
            <person name="Chen J."/>
            <person name="Zhou S."/>
        </authorList>
    </citation>
    <scope>NUCLEOTIDE SEQUENCE [LARGE SCALE GENOMIC DNA]</scope>
    <source>
        <strain evidence="9 10">SG-1</strain>
    </source>
</reference>
<evidence type="ECO:0000256" key="7">
    <source>
        <dbReference type="ARBA" id="ARBA00023136"/>
    </source>
</evidence>
<name>A0A1U9K5Y5_9BACL</name>
<dbReference type="InterPro" id="IPR002758">
    <property type="entry name" value="Cation_antiport_E"/>
</dbReference>
<dbReference type="EMBL" id="CP019699">
    <property type="protein sequence ID" value="AQS55454.1"/>
    <property type="molecule type" value="Genomic_DNA"/>
</dbReference>
<evidence type="ECO:0000256" key="1">
    <source>
        <dbReference type="ARBA" id="ARBA00004651"/>
    </source>
</evidence>
<evidence type="ECO:0000256" key="2">
    <source>
        <dbReference type="ARBA" id="ARBA00006228"/>
    </source>
</evidence>
<evidence type="ECO:0000313" key="10">
    <source>
        <dbReference type="Proteomes" id="UP000188603"/>
    </source>
</evidence>
<dbReference type="STRING" id="1471761.B0W44_06295"/>
<accession>A0A1U9K5Y5</accession>
<dbReference type="PANTHER" id="PTHR34584:SF1">
    <property type="entry name" value="NA(+)_H(+) ANTIPORTER SUBUNIT E1"/>
    <property type="match status" value="1"/>
</dbReference>
<dbReference type="GO" id="GO:0015297">
    <property type="term" value="F:antiporter activity"/>
    <property type="evidence" value="ECO:0007669"/>
    <property type="project" value="UniProtKB-KW"/>
</dbReference>